<name>A0A9N8DZK2_9STRA</name>
<feature type="chain" id="PRO_5040337459" evidence="1">
    <location>
        <begin position="17"/>
        <end position="348"/>
    </location>
</feature>
<evidence type="ECO:0000313" key="3">
    <source>
        <dbReference type="Proteomes" id="UP001153069"/>
    </source>
</evidence>
<dbReference type="EMBL" id="CAICTM010000499">
    <property type="protein sequence ID" value="CAB9511732.1"/>
    <property type="molecule type" value="Genomic_DNA"/>
</dbReference>
<feature type="signal peptide" evidence="1">
    <location>
        <begin position="1"/>
        <end position="16"/>
    </location>
</feature>
<comment type="caution">
    <text evidence="2">The sequence shown here is derived from an EMBL/GenBank/DDBJ whole genome shotgun (WGS) entry which is preliminary data.</text>
</comment>
<organism evidence="2 3">
    <name type="scientific">Seminavis robusta</name>
    <dbReference type="NCBI Taxonomy" id="568900"/>
    <lineage>
        <taxon>Eukaryota</taxon>
        <taxon>Sar</taxon>
        <taxon>Stramenopiles</taxon>
        <taxon>Ochrophyta</taxon>
        <taxon>Bacillariophyta</taxon>
        <taxon>Bacillariophyceae</taxon>
        <taxon>Bacillariophycidae</taxon>
        <taxon>Naviculales</taxon>
        <taxon>Naviculaceae</taxon>
        <taxon>Seminavis</taxon>
    </lineage>
</organism>
<dbReference type="AlphaFoldDB" id="A0A9N8DZK2"/>
<accession>A0A9N8DZK2</accession>
<reference evidence="2" key="1">
    <citation type="submission" date="2020-06" db="EMBL/GenBank/DDBJ databases">
        <authorList>
            <consortium name="Plant Systems Biology data submission"/>
        </authorList>
    </citation>
    <scope>NUCLEOTIDE SEQUENCE</scope>
    <source>
        <strain evidence="2">D6</strain>
    </source>
</reference>
<keyword evidence="3" id="KW-1185">Reference proteome</keyword>
<keyword evidence="1" id="KW-0732">Signal</keyword>
<proteinExistence type="predicted"/>
<dbReference type="InterPro" id="IPR036291">
    <property type="entry name" value="NAD(P)-bd_dom_sf"/>
</dbReference>
<dbReference type="OrthoDB" id="5824at2759"/>
<evidence type="ECO:0000313" key="2">
    <source>
        <dbReference type="EMBL" id="CAB9511732.1"/>
    </source>
</evidence>
<dbReference type="SUPFAM" id="SSF51735">
    <property type="entry name" value="NAD(P)-binding Rossmann-fold domains"/>
    <property type="match status" value="1"/>
</dbReference>
<protein>
    <submittedName>
        <fullName evidence="2">Inherit from COG: Nad-dependent epimerase dehydratase</fullName>
    </submittedName>
</protein>
<gene>
    <name evidence="2" type="ORF">SEMRO_500_G155260.1</name>
</gene>
<sequence>MKLLFLICAATFATQSILPGPPSVAALTLTPPRNNPIPLRFFVGGLGYCGSRLALELRQSFPSSHIAGCVRSEESQRAKRKILQHANIHVHVMDLDQEYKGLDSDGLKDLSLATHIVETIAPIADFNRDPLLALHATRLQDSKSCNGLATCRRPEYTEIIKETGSMKRRNRNVPMTRVSRAFKLKQSGDNWSSKLLSESIAFASMGTVPADNSNNSPPKYVNRILVDDICAAMVVCIQKSTSMGGKGSTYNLVDDDPAPRRNVMKEARRLLHVDDATDSVVATQPKRRPVSRNTGNKRCLNQRLKDDFPEWVQQRVAPTYREGLAYLLQQHQENKVNLEDRNQPSQVP</sequence>
<dbReference type="Proteomes" id="UP001153069">
    <property type="component" value="Unassembled WGS sequence"/>
</dbReference>
<dbReference type="Gene3D" id="3.40.50.720">
    <property type="entry name" value="NAD(P)-binding Rossmann-like Domain"/>
    <property type="match status" value="2"/>
</dbReference>
<evidence type="ECO:0000256" key="1">
    <source>
        <dbReference type="SAM" id="SignalP"/>
    </source>
</evidence>